<feature type="transmembrane region" description="Helical" evidence="4">
    <location>
        <begin position="342"/>
        <end position="363"/>
    </location>
</feature>
<feature type="domain" description="Major facilitator superfamily (MFS) profile" evidence="5">
    <location>
        <begin position="217"/>
        <end position="403"/>
    </location>
</feature>
<dbReference type="Pfam" id="PF07690">
    <property type="entry name" value="MFS_1"/>
    <property type="match status" value="1"/>
</dbReference>
<keyword evidence="3 4" id="KW-0472">Membrane</keyword>
<feature type="transmembrane region" description="Helical" evidence="4">
    <location>
        <begin position="169"/>
        <end position="192"/>
    </location>
</feature>
<dbReference type="GO" id="GO:0022857">
    <property type="term" value="F:transmembrane transporter activity"/>
    <property type="evidence" value="ECO:0007669"/>
    <property type="project" value="InterPro"/>
</dbReference>
<evidence type="ECO:0000256" key="4">
    <source>
        <dbReference type="SAM" id="Phobius"/>
    </source>
</evidence>
<dbReference type="InterPro" id="IPR036259">
    <property type="entry name" value="MFS_trans_sf"/>
</dbReference>
<proteinExistence type="predicted"/>
<dbReference type="Gene3D" id="1.20.1250.20">
    <property type="entry name" value="MFS general substrate transporter like domains"/>
    <property type="match status" value="1"/>
</dbReference>
<accession>A0A286GX99</accession>
<evidence type="ECO:0000259" key="5">
    <source>
        <dbReference type="PROSITE" id="PS50850"/>
    </source>
</evidence>
<organism evidence="6 7">
    <name type="scientific">Caenispirillum bisanense</name>
    <dbReference type="NCBI Taxonomy" id="414052"/>
    <lineage>
        <taxon>Bacteria</taxon>
        <taxon>Pseudomonadati</taxon>
        <taxon>Pseudomonadota</taxon>
        <taxon>Alphaproteobacteria</taxon>
        <taxon>Rhodospirillales</taxon>
        <taxon>Novispirillaceae</taxon>
        <taxon>Caenispirillum</taxon>
    </lineage>
</organism>
<dbReference type="InterPro" id="IPR020846">
    <property type="entry name" value="MFS_dom"/>
</dbReference>
<dbReference type="PANTHER" id="PTHR23534">
    <property type="entry name" value="MFS PERMEASE"/>
    <property type="match status" value="1"/>
</dbReference>
<dbReference type="Proteomes" id="UP000219621">
    <property type="component" value="Unassembled WGS sequence"/>
</dbReference>
<dbReference type="InterPro" id="IPR011701">
    <property type="entry name" value="MFS"/>
</dbReference>
<evidence type="ECO:0000256" key="1">
    <source>
        <dbReference type="ARBA" id="ARBA00022692"/>
    </source>
</evidence>
<dbReference type="PROSITE" id="PS50850">
    <property type="entry name" value="MFS"/>
    <property type="match status" value="1"/>
</dbReference>
<keyword evidence="2 4" id="KW-1133">Transmembrane helix</keyword>
<gene>
    <name evidence="6" type="ORF">SAMN05421508_109138</name>
</gene>
<keyword evidence="7" id="KW-1185">Reference proteome</keyword>
<feature type="transmembrane region" description="Helical" evidence="4">
    <location>
        <begin position="308"/>
        <end position="330"/>
    </location>
</feature>
<dbReference type="AlphaFoldDB" id="A0A286GX99"/>
<reference evidence="6 7" key="1">
    <citation type="submission" date="2017-09" db="EMBL/GenBank/DDBJ databases">
        <authorList>
            <person name="Ehlers B."/>
            <person name="Leendertz F.H."/>
        </authorList>
    </citation>
    <scope>NUCLEOTIDE SEQUENCE [LARGE SCALE GENOMIC DNA]</scope>
    <source>
        <strain evidence="6 7">USBA 140</strain>
    </source>
</reference>
<dbReference type="PANTHER" id="PTHR23534:SF1">
    <property type="entry name" value="MAJOR FACILITATOR SUPERFAMILY PROTEIN"/>
    <property type="match status" value="1"/>
</dbReference>
<feature type="transmembrane region" description="Helical" evidence="4">
    <location>
        <begin position="375"/>
        <end position="394"/>
    </location>
</feature>
<feature type="transmembrane region" description="Helical" evidence="4">
    <location>
        <begin position="80"/>
        <end position="99"/>
    </location>
</feature>
<dbReference type="EMBL" id="OCNJ01000009">
    <property type="protein sequence ID" value="SOD99709.1"/>
    <property type="molecule type" value="Genomic_DNA"/>
</dbReference>
<feature type="transmembrane region" description="Helical" evidence="4">
    <location>
        <begin position="50"/>
        <end position="73"/>
    </location>
</feature>
<protein>
    <submittedName>
        <fullName evidence="6">Predicted arabinose efflux permease, MFS family</fullName>
    </submittedName>
</protein>
<evidence type="ECO:0000256" key="3">
    <source>
        <dbReference type="ARBA" id="ARBA00023136"/>
    </source>
</evidence>
<sequence length="403" mass="42048">MAEAAASAPPHMRRNVLLLSVAQALSMSSAVLVFTVTALAGGTFDIDPSLVTLPLTLQFATTMVATFPLAHLMARLGRRVGFTVGQVFGIVGGLLSMQALLMGDFVLFCVAGAIIGVYNASWQFLRFAAAEASDERFRARAISWVLAGGLVAALIGGELAKGTTDLLPVVFAGSYIGTAGLAALTIVVLQFLRMPPLPKAGGSAGSGRPLGRIARQPAFVVAVLAAMFGYAVMNLEMTATPLAMVACGFPFTDSAWVIQWHVVGMFLPSFFTGNLIRRFGVLPIIVAGGVLNLACIAVALAGVELANFWLALVLLGVGWNFMYIGGTTLLTETYQPEERAKVQAFNDCLVFGSVALASFGSAAMQARIGWDGVNMATTLPIALSLVAALGLMAARRKRAAAAA</sequence>
<feature type="transmembrane region" description="Helical" evidence="4">
    <location>
        <begin position="105"/>
        <end position="125"/>
    </location>
</feature>
<keyword evidence="1 4" id="KW-0812">Transmembrane</keyword>
<feature type="transmembrane region" description="Helical" evidence="4">
    <location>
        <begin position="279"/>
        <end position="302"/>
    </location>
</feature>
<dbReference type="SUPFAM" id="SSF103473">
    <property type="entry name" value="MFS general substrate transporter"/>
    <property type="match status" value="1"/>
</dbReference>
<evidence type="ECO:0000313" key="6">
    <source>
        <dbReference type="EMBL" id="SOD99709.1"/>
    </source>
</evidence>
<evidence type="ECO:0000256" key="2">
    <source>
        <dbReference type="ARBA" id="ARBA00022989"/>
    </source>
</evidence>
<evidence type="ECO:0000313" key="7">
    <source>
        <dbReference type="Proteomes" id="UP000219621"/>
    </source>
</evidence>
<dbReference type="RefSeq" id="WP_245913541.1">
    <property type="nucleotide sequence ID" value="NZ_OCNJ01000009.1"/>
</dbReference>
<feature type="transmembrane region" description="Helical" evidence="4">
    <location>
        <begin position="137"/>
        <end position="157"/>
    </location>
</feature>
<name>A0A286GX99_9PROT</name>
<feature type="transmembrane region" description="Helical" evidence="4">
    <location>
        <begin position="213"/>
        <end position="233"/>
    </location>
</feature>